<dbReference type="Pfam" id="PF00535">
    <property type="entry name" value="Glycos_transf_2"/>
    <property type="match status" value="1"/>
</dbReference>
<gene>
    <name evidence="2" type="primary">kfoC</name>
    <name evidence="2" type="ORF">NCTC9419_04364</name>
</gene>
<dbReference type="PANTHER" id="PTHR43685">
    <property type="entry name" value="GLYCOSYLTRANSFERASE"/>
    <property type="match status" value="1"/>
</dbReference>
<dbReference type="InterPro" id="IPR050834">
    <property type="entry name" value="Glycosyltransf_2"/>
</dbReference>
<dbReference type="InterPro" id="IPR029044">
    <property type="entry name" value="Nucleotide-diphossugar_trans"/>
</dbReference>
<dbReference type="EMBL" id="LR134155">
    <property type="protein sequence ID" value="VEA72749.1"/>
    <property type="molecule type" value="Genomic_DNA"/>
</dbReference>
<evidence type="ECO:0000313" key="2">
    <source>
        <dbReference type="EMBL" id="VEA72749.1"/>
    </source>
</evidence>
<protein>
    <submittedName>
        <fullName evidence="2">Chondroitin polymerase</fullName>
    </submittedName>
</protein>
<dbReference type="SUPFAM" id="SSF53448">
    <property type="entry name" value="Nucleotide-diphospho-sugar transferases"/>
    <property type="match status" value="1"/>
</dbReference>
<dbReference type="STRING" id="61652.AXX16_3592"/>
<feature type="domain" description="Glycosyltransferase 2-like" evidence="1">
    <location>
        <begin position="11"/>
        <end position="152"/>
    </location>
</feature>
<name>A0A447QRS4_SERRU</name>
<dbReference type="Proteomes" id="UP000271603">
    <property type="component" value="Chromosome"/>
</dbReference>
<dbReference type="PANTHER" id="PTHR43685:SF2">
    <property type="entry name" value="GLYCOSYLTRANSFERASE 2-LIKE DOMAIN-CONTAINING PROTEIN"/>
    <property type="match status" value="1"/>
</dbReference>
<dbReference type="InterPro" id="IPR001173">
    <property type="entry name" value="Glyco_trans_2-like"/>
</dbReference>
<dbReference type="AlphaFoldDB" id="A0A447QRS4"/>
<organism evidence="2 3">
    <name type="scientific">Serratia rubidaea</name>
    <name type="common">Serratia marinorubra</name>
    <dbReference type="NCBI Taxonomy" id="61652"/>
    <lineage>
        <taxon>Bacteria</taxon>
        <taxon>Pseudomonadati</taxon>
        <taxon>Pseudomonadota</taxon>
        <taxon>Gammaproteobacteria</taxon>
        <taxon>Enterobacterales</taxon>
        <taxon>Yersiniaceae</taxon>
        <taxon>Serratia</taxon>
    </lineage>
</organism>
<accession>A0A447QRS4</accession>
<sequence length="329" mass="37304">MTIANDLVKISVVIPVYNVKQYVQEAVDSILAQTVAPYEVIIIDDGSTDGSGALLDEHYGHLDTVKIVHTTNHGLGEARNEGSRHVTGDFTYYFDSDDVAVPTLLETFLNTYRSHPDLDIFCFSANSFFDTTPTAPQPLPFYNRKMDRVFPDAISAFNTMSGYGSFYPNAWMYVFRSSLITDNNIWFKPIIHEDEEFTPRLFFKAGKVAVSRAILFKRRVRAGSIMQTNRGERNVVGYIAGIKALEQLRDNAGDTKNRKHLNDRISINLISILNIVKNDKVTLSADVAKQFNELKRRNKSLAVTLADTCPRLYRLTSFVKRRINRIIYA</sequence>
<dbReference type="Gene3D" id="3.90.550.10">
    <property type="entry name" value="Spore Coat Polysaccharide Biosynthesis Protein SpsA, Chain A"/>
    <property type="match status" value="1"/>
</dbReference>
<reference evidence="2 3" key="1">
    <citation type="submission" date="2018-12" db="EMBL/GenBank/DDBJ databases">
        <authorList>
            <consortium name="Pathogen Informatics"/>
        </authorList>
    </citation>
    <scope>NUCLEOTIDE SEQUENCE [LARGE SCALE GENOMIC DNA]</scope>
    <source>
        <strain evidence="2 3">NCTC9419</strain>
    </source>
</reference>
<evidence type="ECO:0000259" key="1">
    <source>
        <dbReference type="Pfam" id="PF00535"/>
    </source>
</evidence>
<dbReference type="RefSeq" id="WP_128144473.1">
    <property type="nucleotide sequence ID" value="NZ_CP042353.1"/>
</dbReference>
<proteinExistence type="predicted"/>
<dbReference type="CDD" id="cd00761">
    <property type="entry name" value="Glyco_tranf_GTA_type"/>
    <property type="match status" value="1"/>
</dbReference>
<evidence type="ECO:0000313" key="3">
    <source>
        <dbReference type="Proteomes" id="UP000271603"/>
    </source>
</evidence>